<protein>
    <submittedName>
        <fullName evidence="3">DUF4097 domain-containing protein</fullName>
    </submittedName>
</protein>
<evidence type="ECO:0000313" key="3">
    <source>
        <dbReference type="EMBL" id="MBU3874785.1"/>
    </source>
</evidence>
<dbReference type="Pfam" id="PF13349">
    <property type="entry name" value="DUF4097"/>
    <property type="match status" value="1"/>
</dbReference>
<dbReference type="Proteomes" id="UP000723714">
    <property type="component" value="Unassembled WGS sequence"/>
</dbReference>
<dbReference type="InterPro" id="IPR025164">
    <property type="entry name" value="Toastrack_DUF4097"/>
</dbReference>
<keyword evidence="4" id="KW-1185">Reference proteome</keyword>
<dbReference type="EMBL" id="JABACJ020000002">
    <property type="protein sequence ID" value="MBU3874785.1"/>
    <property type="molecule type" value="Genomic_DNA"/>
</dbReference>
<keyword evidence="1" id="KW-0812">Transmembrane</keyword>
<evidence type="ECO:0000313" key="4">
    <source>
        <dbReference type="Proteomes" id="UP000723714"/>
    </source>
</evidence>
<keyword evidence="1" id="KW-0472">Membrane</keyword>
<accession>A0ABS6CZV7</accession>
<reference evidence="3 4" key="1">
    <citation type="submission" date="2021-06" db="EMBL/GenBank/DDBJ databases">
        <title>Faecalicatena sp. nov. isolated from porcine feces.</title>
        <authorList>
            <person name="Oh B.S."/>
            <person name="Lee J.H."/>
        </authorList>
    </citation>
    <scope>NUCLEOTIDE SEQUENCE [LARGE SCALE GENOMIC DNA]</scope>
    <source>
        <strain evidence="3 4">AGMB00832</strain>
    </source>
</reference>
<sequence length="310" mass="34113">MNRRESAWIRIIAWSIAAAALFAILILGMTGGFNGLNIGFHSGYTYRDAGKYKAGPGKIDGDQVKELDINWIDGSVKVQVYEGNTVQFYEKSSKKLKEKERLHYYNKNGRLIIQYQKSQRSLLSLGGRGKKELFIKIPEETARNMGFVGVDTVSGDMWLEGIHAERINLDSVSGDTQMEGLSTEKLEMDSTSGSFSGRDLEVTDQLESDTTSGSVKVEGSFAAIESDTVSGTMEIESSVCPRKVETDSTSGDVILIIPENDGFTYKKDSVSGSFQCDFEVSQEENKGEYKNGNASFRFDSVSGGVSIKKK</sequence>
<keyword evidence="1" id="KW-1133">Transmembrane helix</keyword>
<name>A0ABS6CZV7_9FIRM</name>
<gene>
    <name evidence="3" type="ORF">HGO97_003025</name>
</gene>
<proteinExistence type="predicted"/>
<organism evidence="3 4">
    <name type="scientific">Faecalicatena faecalis</name>
    <dbReference type="NCBI Taxonomy" id="2726362"/>
    <lineage>
        <taxon>Bacteria</taxon>
        <taxon>Bacillati</taxon>
        <taxon>Bacillota</taxon>
        <taxon>Clostridia</taxon>
        <taxon>Lachnospirales</taxon>
        <taxon>Lachnospiraceae</taxon>
        <taxon>Faecalicatena</taxon>
    </lineage>
</organism>
<evidence type="ECO:0000256" key="1">
    <source>
        <dbReference type="SAM" id="Phobius"/>
    </source>
</evidence>
<feature type="domain" description="DUF4097" evidence="2">
    <location>
        <begin position="65"/>
        <end position="307"/>
    </location>
</feature>
<comment type="caution">
    <text evidence="3">The sequence shown here is derived from an EMBL/GenBank/DDBJ whole genome shotgun (WGS) entry which is preliminary data.</text>
</comment>
<feature type="transmembrane region" description="Helical" evidence="1">
    <location>
        <begin position="12"/>
        <end position="33"/>
    </location>
</feature>
<evidence type="ECO:0000259" key="2">
    <source>
        <dbReference type="Pfam" id="PF13349"/>
    </source>
</evidence>
<dbReference type="RefSeq" id="WP_216239293.1">
    <property type="nucleotide sequence ID" value="NZ_JABACJ020000002.1"/>
</dbReference>